<protein>
    <submittedName>
        <fullName evidence="9">ABC transporter permease</fullName>
    </submittedName>
</protein>
<feature type="transmembrane region" description="Helical" evidence="7">
    <location>
        <begin position="85"/>
        <end position="106"/>
    </location>
</feature>
<accession>A0A4Q2JPU2</accession>
<keyword evidence="4 7" id="KW-0812">Transmembrane</keyword>
<feature type="transmembrane region" description="Helical" evidence="7">
    <location>
        <begin position="241"/>
        <end position="261"/>
    </location>
</feature>
<dbReference type="RefSeq" id="WP_129231034.1">
    <property type="nucleotide sequence ID" value="NZ_SDPO01000002.1"/>
</dbReference>
<evidence type="ECO:0000256" key="6">
    <source>
        <dbReference type="ARBA" id="ARBA00023136"/>
    </source>
</evidence>
<evidence type="ECO:0000256" key="1">
    <source>
        <dbReference type="ARBA" id="ARBA00004651"/>
    </source>
</evidence>
<dbReference type="PANTHER" id="PTHR30151">
    <property type="entry name" value="ALKANE SULFONATE ABC TRANSPORTER-RELATED, MEMBRANE SUBUNIT"/>
    <property type="match status" value="1"/>
</dbReference>
<keyword evidence="5 7" id="KW-1133">Transmembrane helix</keyword>
<dbReference type="GO" id="GO:0055085">
    <property type="term" value="P:transmembrane transport"/>
    <property type="evidence" value="ECO:0007669"/>
    <property type="project" value="InterPro"/>
</dbReference>
<dbReference type="PROSITE" id="PS50928">
    <property type="entry name" value="ABC_TM1"/>
    <property type="match status" value="1"/>
</dbReference>
<keyword evidence="6 7" id="KW-0472">Membrane</keyword>
<sequence length="275" mass="29202">MSTDTIAMAEVTAHKRTVPTALTRGAVAIVALLAAWFVFGDLLGLIPARTLPPLTEVVSTAGRLVVEPYAGQTLFGHLGMSLTRWGLGILMAVVIGVPLGLIMGWFRVADAVVSPLFNALRSIPPLAWIPLAILWMGTGLVTEVTLVFIAAFPPMVINAYHGARGIDSQIVWAARTSGAGATRQLVQVVVPTELPQLISGLRVALGNGLMAVIAAELVSADSGLGFLIIRGQQDFQPDLIVVGMLTIAVIGLIADTVLILITRPLLRWRNTDDRH</sequence>
<evidence type="ECO:0000256" key="7">
    <source>
        <dbReference type="RuleBase" id="RU363032"/>
    </source>
</evidence>
<dbReference type="AlphaFoldDB" id="A0A4Q2JPU2"/>
<keyword evidence="2 7" id="KW-0813">Transport</keyword>
<dbReference type="Proteomes" id="UP000292935">
    <property type="component" value="Unassembled WGS sequence"/>
</dbReference>
<feature type="transmembrane region" description="Helical" evidence="7">
    <location>
        <begin position="126"/>
        <end position="152"/>
    </location>
</feature>
<name>A0A4Q2JPU2_9MICO</name>
<evidence type="ECO:0000256" key="2">
    <source>
        <dbReference type="ARBA" id="ARBA00022448"/>
    </source>
</evidence>
<feature type="domain" description="ABC transmembrane type-1" evidence="8">
    <location>
        <begin position="78"/>
        <end position="258"/>
    </location>
</feature>
<reference evidence="9 10" key="1">
    <citation type="submission" date="2019-01" db="EMBL/GenBank/DDBJ databases">
        <authorList>
            <person name="Li J."/>
        </authorList>
    </citation>
    <scope>NUCLEOTIDE SEQUENCE [LARGE SCALE GENOMIC DNA]</scope>
    <source>
        <strain evidence="9 10">CCUG 35506</strain>
    </source>
</reference>
<dbReference type="Pfam" id="PF00528">
    <property type="entry name" value="BPD_transp_1"/>
    <property type="match status" value="1"/>
</dbReference>
<feature type="transmembrane region" description="Helical" evidence="7">
    <location>
        <begin position="25"/>
        <end position="46"/>
    </location>
</feature>
<gene>
    <name evidence="9" type="ORF">ESP57_06855</name>
</gene>
<evidence type="ECO:0000313" key="10">
    <source>
        <dbReference type="Proteomes" id="UP000292935"/>
    </source>
</evidence>
<evidence type="ECO:0000313" key="9">
    <source>
        <dbReference type="EMBL" id="RXZ48709.1"/>
    </source>
</evidence>
<organism evidence="9 10">
    <name type="scientific">Agromyces fucosus</name>
    <dbReference type="NCBI Taxonomy" id="41985"/>
    <lineage>
        <taxon>Bacteria</taxon>
        <taxon>Bacillati</taxon>
        <taxon>Actinomycetota</taxon>
        <taxon>Actinomycetes</taxon>
        <taxon>Micrococcales</taxon>
        <taxon>Microbacteriaceae</taxon>
        <taxon>Agromyces</taxon>
    </lineage>
</organism>
<evidence type="ECO:0000256" key="3">
    <source>
        <dbReference type="ARBA" id="ARBA00022475"/>
    </source>
</evidence>
<keyword evidence="3" id="KW-1003">Cell membrane</keyword>
<dbReference type="Gene3D" id="1.10.3720.10">
    <property type="entry name" value="MetI-like"/>
    <property type="match status" value="1"/>
</dbReference>
<dbReference type="SUPFAM" id="SSF161098">
    <property type="entry name" value="MetI-like"/>
    <property type="match status" value="1"/>
</dbReference>
<comment type="caution">
    <text evidence="9">The sequence shown here is derived from an EMBL/GenBank/DDBJ whole genome shotgun (WGS) entry which is preliminary data.</text>
</comment>
<dbReference type="PANTHER" id="PTHR30151:SF0">
    <property type="entry name" value="ABC TRANSPORTER PERMEASE PROTEIN MJ0413-RELATED"/>
    <property type="match status" value="1"/>
</dbReference>
<comment type="similarity">
    <text evidence="7">Belongs to the binding-protein-dependent transport system permease family.</text>
</comment>
<dbReference type="CDD" id="cd06261">
    <property type="entry name" value="TM_PBP2"/>
    <property type="match status" value="1"/>
</dbReference>
<comment type="subcellular location">
    <subcellularLocation>
        <location evidence="1 7">Cell membrane</location>
        <topology evidence="1 7">Multi-pass membrane protein</topology>
    </subcellularLocation>
</comment>
<dbReference type="EMBL" id="SDPO01000002">
    <property type="protein sequence ID" value="RXZ48709.1"/>
    <property type="molecule type" value="Genomic_DNA"/>
</dbReference>
<dbReference type="InterPro" id="IPR035906">
    <property type="entry name" value="MetI-like_sf"/>
</dbReference>
<dbReference type="GO" id="GO:0005886">
    <property type="term" value="C:plasma membrane"/>
    <property type="evidence" value="ECO:0007669"/>
    <property type="project" value="UniProtKB-SubCell"/>
</dbReference>
<keyword evidence="10" id="KW-1185">Reference proteome</keyword>
<evidence type="ECO:0000256" key="5">
    <source>
        <dbReference type="ARBA" id="ARBA00022989"/>
    </source>
</evidence>
<evidence type="ECO:0000256" key="4">
    <source>
        <dbReference type="ARBA" id="ARBA00022692"/>
    </source>
</evidence>
<proteinExistence type="inferred from homology"/>
<dbReference type="InterPro" id="IPR000515">
    <property type="entry name" value="MetI-like"/>
</dbReference>
<dbReference type="OrthoDB" id="9796361at2"/>
<evidence type="ECO:0000259" key="8">
    <source>
        <dbReference type="PROSITE" id="PS50928"/>
    </source>
</evidence>